<comment type="caution">
    <text evidence="2">The sequence shown here is derived from an EMBL/GenBank/DDBJ whole genome shotgun (WGS) entry which is preliminary data.</text>
</comment>
<sequence length="187" mass="20161">MATISLKEVAQVVGIVSSGLFAGYTYSLSDAALPGILDASEDTMCRQWRYQYIRGFYVRTHAAVPATLTNLLSWGYLAYTAPDSFSRQLFVTAAVTTGSGTVFAWTALRGLNGALSIRSEKVLGPYSPSPNLPALTYSKNESWSKSVEGKSSTQELLRQWIKLNALRAGILALGSIVGAYGLIAQRP</sequence>
<evidence type="ECO:0000313" key="2">
    <source>
        <dbReference type="EMBL" id="KAF2095456.1"/>
    </source>
</evidence>
<feature type="transmembrane region" description="Helical" evidence="1">
    <location>
        <begin position="165"/>
        <end position="183"/>
    </location>
</feature>
<dbReference type="AlphaFoldDB" id="A0A9P4M298"/>
<dbReference type="OrthoDB" id="5954308at2759"/>
<dbReference type="InterPro" id="IPR013901">
    <property type="entry name" value="Anthrone_oxy"/>
</dbReference>
<evidence type="ECO:0008006" key="4">
    <source>
        <dbReference type="Google" id="ProtNLM"/>
    </source>
</evidence>
<reference evidence="2" key="1">
    <citation type="journal article" date="2020" name="Stud. Mycol.">
        <title>101 Dothideomycetes genomes: a test case for predicting lifestyles and emergence of pathogens.</title>
        <authorList>
            <person name="Haridas S."/>
            <person name="Albert R."/>
            <person name="Binder M."/>
            <person name="Bloem J."/>
            <person name="Labutti K."/>
            <person name="Salamov A."/>
            <person name="Andreopoulos B."/>
            <person name="Baker S."/>
            <person name="Barry K."/>
            <person name="Bills G."/>
            <person name="Bluhm B."/>
            <person name="Cannon C."/>
            <person name="Castanera R."/>
            <person name="Culley D."/>
            <person name="Daum C."/>
            <person name="Ezra D."/>
            <person name="Gonzalez J."/>
            <person name="Henrissat B."/>
            <person name="Kuo A."/>
            <person name="Liang C."/>
            <person name="Lipzen A."/>
            <person name="Lutzoni F."/>
            <person name="Magnuson J."/>
            <person name="Mondo S."/>
            <person name="Nolan M."/>
            <person name="Ohm R."/>
            <person name="Pangilinan J."/>
            <person name="Park H.-J."/>
            <person name="Ramirez L."/>
            <person name="Alfaro M."/>
            <person name="Sun H."/>
            <person name="Tritt A."/>
            <person name="Yoshinaga Y."/>
            <person name="Zwiers L.-H."/>
            <person name="Turgeon B."/>
            <person name="Goodwin S."/>
            <person name="Spatafora J."/>
            <person name="Crous P."/>
            <person name="Grigoriev I."/>
        </authorList>
    </citation>
    <scope>NUCLEOTIDE SEQUENCE</scope>
    <source>
        <strain evidence="2">CBS 133067</strain>
    </source>
</reference>
<gene>
    <name evidence="2" type="ORF">NA57DRAFT_79180</name>
</gene>
<dbReference type="Pfam" id="PF08592">
    <property type="entry name" value="Anthrone_oxy"/>
    <property type="match status" value="1"/>
</dbReference>
<dbReference type="Proteomes" id="UP000799772">
    <property type="component" value="Unassembled WGS sequence"/>
</dbReference>
<keyword evidence="3" id="KW-1185">Reference proteome</keyword>
<accession>A0A9P4M298</accession>
<keyword evidence="1" id="KW-0812">Transmembrane</keyword>
<feature type="transmembrane region" description="Helical" evidence="1">
    <location>
        <begin position="89"/>
        <end position="108"/>
    </location>
</feature>
<evidence type="ECO:0000313" key="3">
    <source>
        <dbReference type="Proteomes" id="UP000799772"/>
    </source>
</evidence>
<keyword evidence="1" id="KW-1133">Transmembrane helix</keyword>
<name>A0A9P4M298_9PEZI</name>
<keyword evidence="1" id="KW-0472">Membrane</keyword>
<protein>
    <recommendedName>
        <fullName evidence="4">DUF1772-domain-containing protein</fullName>
    </recommendedName>
</protein>
<dbReference type="EMBL" id="ML978131">
    <property type="protein sequence ID" value="KAF2095456.1"/>
    <property type="molecule type" value="Genomic_DNA"/>
</dbReference>
<proteinExistence type="predicted"/>
<feature type="transmembrane region" description="Helical" evidence="1">
    <location>
        <begin position="56"/>
        <end position="77"/>
    </location>
</feature>
<evidence type="ECO:0000256" key="1">
    <source>
        <dbReference type="SAM" id="Phobius"/>
    </source>
</evidence>
<organism evidence="2 3">
    <name type="scientific">Rhizodiscina lignyota</name>
    <dbReference type="NCBI Taxonomy" id="1504668"/>
    <lineage>
        <taxon>Eukaryota</taxon>
        <taxon>Fungi</taxon>
        <taxon>Dikarya</taxon>
        <taxon>Ascomycota</taxon>
        <taxon>Pezizomycotina</taxon>
        <taxon>Dothideomycetes</taxon>
        <taxon>Pleosporomycetidae</taxon>
        <taxon>Aulographales</taxon>
        <taxon>Rhizodiscinaceae</taxon>
        <taxon>Rhizodiscina</taxon>
    </lineage>
</organism>